<dbReference type="CDD" id="cd10789">
    <property type="entry name" value="GH38N_AMII_ER_cytosolic"/>
    <property type="match status" value="1"/>
</dbReference>
<dbReference type="InterPro" id="IPR041147">
    <property type="entry name" value="GH38_C"/>
</dbReference>
<evidence type="ECO:0000256" key="3">
    <source>
        <dbReference type="ARBA" id="ARBA00022801"/>
    </source>
</evidence>
<dbReference type="GO" id="GO:0046872">
    <property type="term" value="F:metal ion binding"/>
    <property type="evidence" value="ECO:0007669"/>
    <property type="project" value="UniProtKB-KW"/>
</dbReference>
<feature type="domain" description="Glycoside hydrolase family 38 central" evidence="5">
    <location>
        <begin position="521"/>
        <end position="599"/>
    </location>
</feature>
<dbReference type="Gene3D" id="2.60.40.2220">
    <property type="match status" value="1"/>
</dbReference>
<dbReference type="Gene3D" id="2.70.98.30">
    <property type="entry name" value="Golgi alpha-mannosidase II, domain 4"/>
    <property type="match status" value="1"/>
</dbReference>
<reference evidence="6 7" key="1">
    <citation type="submission" date="2019-08" db="EMBL/GenBank/DDBJ databases">
        <title>In-depth cultivation of the pig gut microbiome towards novel bacterial diversity and tailored functional studies.</title>
        <authorList>
            <person name="Wylensek D."/>
            <person name="Hitch T.C.A."/>
            <person name="Clavel T."/>
        </authorList>
    </citation>
    <scope>NUCLEOTIDE SEQUENCE [LARGE SCALE GENOMIC DNA]</scope>
    <source>
        <strain evidence="6 7">Oil+RF-744-WCA-WT-11</strain>
    </source>
</reference>
<dbReference type="Proteomes" id="UP000481852">
    <property type="component" value="Unassembled WGS sequence"/>
</dbReference>
<keyword evidence="2" id="KW-0479">Metal-binding</keyword>
<dbReference type="InterPro" id="IPR011682">
    <property type="entry name" value="Glyco_hydro_38_C"/>
</dbReference>
<sequence>MHFIKERIGKMLEYLQNRIYPESAPVSDFRMIRSSERFTDIEHLDTSAWNPFRRGEIWGGDREYYWFETILTIPEEFDGKCVVYEVKTGAEGGWDATNPQFSIFVDGKRIQGLDVNHREIVLTEKAEAGRSYRVILSAYTGDGNFHLFLDTAMKVLDRATEKYYYDLAVPYDTARLLDPEDGDYIRIIQALNDSLNLLDMREEGSEAYYASLERAQAYITEEFYDKYCGKDDAPLVCCVGHTHIDCAWLWTLSVTRDKAVRSFSTVLELMRRYPEYIFMSSQPQLYEYVKENAPDVYEGIKQRVKEGRWEVEGGMWVEADCNLASGEALSRQFLYGKRFFRKEFGKDNQILWLPDVFGYSAALPQIMKLSGIRYFMTTKISWNETNKMPYDTFLWEGIDGTRTLTHFIPTRDYHKAAVENGTETEHFTTYNGYLNPSQMKGAWARYSNKDLNREVLCSYGFGDGGGGPTSEQLENQRRMSRGIPGLPVTRHSTALDFFKKLEADTKDSKYLPAWVGELYLEYHRGTYTTMARNKRFNRKAELAYQNEETYAVLDSLLTGADSPDRELHEAWIVILRNQFHDILPGSAIKEVYEDSKAEYEKIFALNQTLQNRSLGDIASQVKAADGDVVIFNPNSVSKAGLVTFWMPNNGMAGDAEGTVFRLEAQDGRLFAVQKTEDGWLSYVNHVPQKGYEVFKVIRADRKARDQEEYRADPAGTHTDEQVGKCVGFSGKHASRQPEEKSCLYASSTRMENDFFRIEFNDKGQFAHLYDKRAKREILKDGKPGNVIVSYEDRPHNFDAWDINNYYTEKSWEVDQLESLRVVETGPVRATVRIERKYLESTIVQYISIYRDLDRIDIRNEIDWKQHLIMLKDHFPVDVHTSTATFDIQYGNVTRSTTDNTSWDWSKFEVCHHKWLDVGEDGYGVSFLNDCKFGVSVRGTDVGLTMLKSPLYPNPDADKEHHTFTYSIFPHQGDWREAGTVAQAYELNNPMKAVTREAGSGSLPNIFSLFSVDQENVVIEAVKKAEDSDAVIVRMYECWNRRSDVTLTAGAKIQSASFCNIMEEEDQTAATDGRQIHFQIRPYQIVTLKIRLG</sequence>
<evidence type="ECO:0000313" key="7">
    <source>
        <dbReference type="Proteomes" id="UP000481852"/>
    </source>
</evidence>
<dbReference type="PANTHER" id="PTHR46017:SF1">
    <property type="entry name" value="ALPHA-MANNOSIDASE 2C1"/>
    <property type="match status" value="1"/>
</dbReference>
<dbReference type="GO" id="GO:0030246">
    <property type="term" value="F:carbohydrate binding"/>
    <property type="evidence" value="ECO:0007669"/>
    <property type="project" value="InterPro"/>
</dbReference>
<comment type="caution">
    <text evidence="6">The sequence shown here is derived from an EMBL/GenBank/DDBJ whole genome shotgun (WGS) entry which is preliminary data.</text>
</comment>
<dbReference type="GO" id="GO:0004559">
    <property type="term" value="F:alpha-mannosidase activity"/>
    <property type="evidence" value="ECO:0007669"/>
    <property type="project" value="InterPro"/>
</dbReference>
<dbReference type="Pfam" id="PF17677">
    <property type="entry name" value="Glyco_hydro38C2"/>
    <property type="match status" value="1"/>
</dbReference>
<protein>
    <submittedName>
        <fullName evidence="6">Alpha-mannosidase</fullName>
    </submittedName>
</protein>
<keyword evidence="3" id="KW-0378">Hydrolase</keyword>
<dbReference type="FunFam" id="1.20.1270.50:FF:000004">
    <property type="entry name" value="alpha-mannosidase 2C1 isoform X1"/>
    <property type="match status" value="1"/>
</dbReference>
<dbReference type="GO" id="GO:0006013">
    <property type="term" value="P:mannose metabolic process"/>
    <property type="evidence" value="ECO:0007669"/>
    <property type="project" value="InterPro"/>
</dbReference>
<dbReference type="SMART" id="SM00872">
    <property type="entry name" value="Alpha-mann_mid"/>
    <property type="match status" value="1"/>
</dbReference>
<gene>
    <name evidence="6" type="ORF">FYJ35_12640</name>
</gene>
<dbReference type="InterPro" id="IPR027291">
    <property type="entry name" value="Glyco_hydro_38_N_sf"/>
</dbReference>
<evidence type="ECO:0000256" key="1">
    <source>
        <dbReference type="ARBA" id="ARBA00009792"/>
    </source>
</evidence>
<dbReference type="InterPro" id="IPR028995">
    <property type="entry name" value="Glyco_hydro_57/38_cen_sf"/>
</dbReference>
<dbReference type="InterPro" id="IPR011330">
    <property type="entry name" value="Glyco_hydro/deAcase_b/a-brl"/>
</dbReference>
<dbReference type="InterPro" id="IPR037094">
    <property type="entry name" value="Glyco_hydro_38_cen_sf"/>
</dbReference>
<dbReference type="InterPro" id="IPR015341">
    <property type="entry name" value="Glyco_hydro_38_cen"/>
</dbReference>
<dbReference type="SUPFAM" id="SSF74650">
    <property type="entry name" value="Galactose mutarotase-like"/>
    <property type="match status" value="1"/>
</dbReference>
<organism evidence="6 7">
    <name type="scientific">Porcincola intestinalis</name>
    <dbReference type="NCBI Taxonomy" id="2606632"/>
    <lineage>
        <taxon>Bacteria</taxon>
        <taxon>Bacillati</taxon>
        <taxon>Bacillota</taxon>
        <taxon>Clostridia</taxon>
        <taxon>Lachnospirales</taxon>
        <taxon>Lachnospiraceae</taxon>
        <taxon>Porcincola</taxon>
    </lineage>
</organism>
<dbReference type="EMBL" id="VULZ01000016">
    <property type="protein sequence ID" value="MSS15866.1"/>
    <property type="molecule type" value="Genomic_DNA"/>
</dbReference>
<evidence type="ECO:0000313" key="6">
    <source>
        <dbReference type="EMBL" id="MSS15866.1"/>
    </source>
</evidence>
<name>A0A6L5X9Z6_9FIRM</name>
<dbReference type="PANTHER" id="PTHR46017">
    <property type="entry name" value="ALPHA-MANNOSIDASE 2C1"/>
    <property type="match status" value="1"/>
</dbReference>
<dbReference type="SUPFAM" id="SSF88688">
    <property type="entry name" value="Families 57/38 glycoside transferase middle domain"/>
    <property type="match status" value="1"/>
</dbReference>
<dbReference type="RefSeq" id="WP_154527146.1">
    <property type="nucleotide sequence ID" value="NZ_VULZ01000016.1"/>
</dbReference>
<keyword evidence="4" id="KW-0326">Glycosidase</keyword>
<proteinExistence type="inferred from homology"/>
<evidence type="ECO:0000256" key="2">
    <source>
        <dbReference type="ARBA" id="ARBA00022723"/>
    </source>
</evidence>
<dbReference type="AlphaFoldDB" id="A0A6L5X9Z6"/>
<dbReference type="GO" id="GO:0009313">
    <property type="term" value="P:oligosaccharide catabolic process"/>
    <property type="evidence" value="ECO:0007669"/>
    <property type="project" value="TreeGrafter"/>
</dbReference>
<dbReference type="SUPFAM" id="SSF88713">
    <property type="entry name" value="Glycoside hydrolase/deacetylase"/>
    <property type="match status" value="1"/>
</dbReference>
<evidence type="ECO:0000256" key="4">
    <source>
        <dbReference type="ARBA" id="ARBA00023295"/>
    </source>
</evidence>
<dbReference type="InterPro" id="IPR011013">
    <property type="entry name" value="Gal_mutarotase_sf_dom"/>
</dbReference>
<dbReference type="Pfam" id="PF01074">
    <property type="entry name" value="Glyco_hydro_38N"/>
    <property type="match status" value="1"/>
</dbReference>
<dbReference type="Pfam" id="PF09261">
    <property type="entry name" value="Alpha-mann_mid"/>
    <property type="match status" value="1"/>
</dbReference>
<dbReference type="InterPro" id="IPR000602">
    <property type="entry name" value="Glyco_hydro_38_N"/>
</dbReference>
<dbReference type="FunFam" id="3.20.110.10:FF:000002">
    <property type="entry name" value="alpha-mannosidase 2C1 isoform X1"/>
    <property type="match status" value="1"/>
</dbReference>
<dbReference type="Gene3D" id="3.20.110.10">
    <property type="entry name" value="Glycoside hydrolase 38, N terminal domain"/>
    <property type="match status" value="1"/>
</dbReference>
<dbReference type="FunFam" id="2.70.98.30:FF:000010">
    <property type="entry name" value="Cytosolic alpha-mannosidase"/>
    <property type="match status" value="1"/>
</dbReference>
<keyword evidence="7" id="KW-1185">Reference proteome</keyword>
<dbReference type="Gene3D" id="1.20.1270.50">
    <property type="entry name" value="Glycoside hydrolase family 38, central domain"/>
    <property type="match status" value="1"/>
</dbReference>
<accession>A0A6L5X9Z6</accession>
<comment type="similarity">
    <text evidence="1">Belongs to the glycosyl hydrolase 38 family.</text>
</comment>
<evidence type="ECO:0000259" key="5">
    <source>
        <dbReference type="SMART" id="SM00872"/>
    </source>
</evidence>
<dbReference type="Pfam" id="PF07748">
    <property type="entry name" value="Glyco_hydro_38C"/>
    <property type="match status" value="1"/>
</dbReference>